<name>A0AAD8YBR0_9STRA</name>
<keyword evidence="2" id="KW-1185">Reference proteome</keyword>
<dbReference type="AlphaFoldDB" id="A0AAD8YBR0"/>
<proteinExistence type="predicted"/>
<gene>
    <name evidence="1" type="ORF">QTG54_005843</name>
</gene>
<reference evidence="1" key="1">
    <citation type="submission" date="2023-06" db="EMBL/GenBank/DDBJ databases">
        <title>Survivors Of The Sea: Transcriptome response of Skeletonema marinoi to long-term dormancy.</title>
        <authorList>
            <person name="Pinder M.I.M."/>
            <person name="Kourtchenko O."/>
            <person name="Robertson E.K."/>
            <person name="Larsson T."/>
            <person name="Maumus F."/>
            <person name="Osuna-Cruz C.M."/>
            <person name="Vancaester E."/>
            <person name="Stenow R."/>
            <person name="Vandepoele K."/>
            <person name="Ploug H."/>
            <person name="Bruchert V."/>
            <person name="Godhe A."/>
            <person name="Topel M."/>
        </authorList>
    </citation>
    <scope>NUCLEOTIDE SEQUENCE</scope>
    <source>
        <strain evidence="1">R05AC</strain>
    </source>
</reference>
<accession>A0AAD8YBR0</accession>
<protein>
    <submittedName>
        <fullName evidence="1">Uncharacterized protein</fullName>
    </submittedName>
</protein>
<dbReference type="Proteomes" id="UP001224775">
    <property type="component" value="Unassembled WGS sequence"/>
</dbReference>
<evidence type="ECO:0000313" key="2">
    <source>
        <dbReference type="Proteomes" id="UP001224775"/>
    </source>
</evidence>
<organism evidence="1 2">
    <name type="scientific">Skeletonema marinoi</name>
    <dbReference type="NCBI Taxonomy" id="267567"/>
    <lineage>
        <taxon>Eukaryota</taxon>
        <taxon>Sar</taxon>
        <taxon>Stramenopiles</taxon>
        <taxon>Ochrophyta</taxon>
        <taxon>Bacillariophyta</taxon>
        <taxon>Coscinodiscophyceae</taxon>
        <taxon>Thalassiosirophycidae</taxon>
        <taxon>Thalassiosirales</taxon>
        <taxon>Skeletonemataceae</taxon>
        <taxon>Skeletonema</taxon>
        <taxon>Skeletonema marinoi-dohrnii complex</taxon>
    </lineage>
</organism>
<dbReference type="EMBL" id="JATAAI010000009">
    <property type="protein sequence ID" value="KAK1743222.1"/>
    <property type="molecule type" value="Genomic_DNA"/>
</dbReference>
<evidence type="ECO:0000313" key="1">
    <source>
        <dbReference type="EMBL" id="KAK1743222.1"/>
    </source>
</evidence>
<sequence>MFSSRFAKLAAQNKSAWKAGLAIVVAGTTFKVVYFNFSRSVLVDHMDRRHIQATEHLHSARQFGSAAAVEREERVPQLSPEQKEQLQEYLKLLADNNPEVYPKQKR</sequence>
<comment type="caution">
    <text evidence="1">The sequence shown here is derived from an EMBL/GenBank/DDBJ whole genome shotgun (WGS) entry which is preliminary data.</text>
</comment>